<dbReference type="Proteomes" id="UP000644192">
    <property type="component" value="Unassembled WGS sequence"/>
</dbReference>
<dbReference type="Pfam" id="PF00108">
    <property type="entry name" value="Thiolase_N"/>
    <property type="match status" value="1"/>
</dbReference>
<dbReference type="PROSITE" id="PS00098">
    <property type="entry name" value="THIOLASE_1"/>
    <property type="match status" value="1"/>
</dbReference>
<keyword evidence="3 7" id="KW-0808">Transferase</keyword>
<evidence type="ECO:0000313" key="12">
    <source>
        <dbReference type="Proteomes" id="UP000194857"/>
    </source>
</evidence>
<evidence type="ECO:0000259" key="9">
    <source>
        <dbReference type="Pfam" id="PF02803"/>
    </source>
</evidence>
<organism evidence="11 12">
    <name type="scientific">Pseudomonas aeruginosa</name>
    <dbReference type="NCBI Taxonomy" id="287"/>
    <lineage>
        <taxon>Bacteria</taxon>
        <taxon>Pseudomonadati</taxon>
        <taxon>Pseudomonadota</taxon>
        <taxon>Gammaproteobacteria</taxon>
        <taxon>Pseudomonadales</taxon>
        <taxon>Pseudomonadaceae</taxon>
        <taxon>Pseudomonas</taxon>
    </lineage>
</organism>
<dbReference type="EC" id="2.3.1.16" evidence="10"/>
<sequence length="379" mass="39211">MSPISVVIAGYARSPFHFARKGALVDIRPDDLAAAVLKGLVEKLDLDPALLEDVVMGCAYPEAEQGMNIARIASFRAGFPQSLGGATLNRFCGSSMSAVHYAAGQVLLGAGEAFIAAGVESMTRVPMGGFNLSPNPALLQDYPAVYMSMGQTAENVAERYAVSRVEQEEMAVRSHAKAVAAREAGLLREEIVAIDTPAGRVAEDGCIRPGTNLESLAQLKPAFGGSVTAATSSPLTDGSAALLVCSEDFARRHGLVILARIKAVAVAGCAPEIMGMGPVQATRKVLQRAGLGIADIDLVEINEAFASQSIACIRELGLDMDRINLDGGALAIGHPLGATGARITGKAAALLRRTGGRYAIATQCIAGGQGVATLLEAVE</sequence>
<evidence type="ECO:0000256" key="4">
    <source>
        <dbReference type="ARBA" id="ARBA00023315"/>
    </source>
</evidence>
<dbReference type="PANTHER" id="PTHR43853:SF21">
    <property type="entry name" value="STEROID 3-KETOACYL-COA THIOLASE"/>
    <property type="match status" value="1"/>
</dbReference>
<dbReference type="SUPFAM" id="SSF53901">
    <property type="entry name" value="Thiolase-like"/>
    <property type="match status" value="2"/>
</dbReference>
<evidence type="ECO:0000256" key="2">
    <source>
        <dbReference type="ARBA" id="ARBA00010982"/>
    </source>
</evidence>
<comment type="similarity">
    <text evidence="2 7">Belongs to the thiolase-like superfamily. Thiolase family.</text>
</comment>
<comment type="catalytic activity">
    <reaction evidence="5">
        <text>succinyl-CoA + acetyl-CoA = 3-oxoadipyl-CoA + CoA</text>
        <dbReference type="Rhea" id="RHEA:19481"/>
        <dbReference type="ChEBI" id="CHEBI:57287"/>
        <dbReference type="ChEBI" id="CHEBI:57288"/>
        <dbReference type="ChEBI" id="CHEBI:57292"/>
        <dbReference type="ChEBI" id="CHEBI:57348"/>
        <dbReference type="EC" id="2.3.1.174"/>
    </reaction>
</comment>
<dbReference type="FunFam" id="3.40.47.10:FF:000010">
    <property type="entry name" value="Acetyl-CoA acetyltransferase (Thiolase)"/>
    <property type="match status" value="1"/>
</dbReference>
<evidence type="ECO:0000256" key="3">
    <source>
        <dbReference type="ARBA" id="ARBA00022679"/>
    </source>
</evidence>
<comment type="pathway">
    <text evidence="1">Lipid metabolism.</text>
</comment>
<evidence type="ECO:0000256" key="7">
    <source>
        <dbReference type="RuleBase" id="RU003557"/>
    </source>
</evidence>
<feature type="active site" description="Proton acceptor" evidence="6">
    <location>
        <position position="364"/>
    </location>
</feature>
<dbReference type="InterPro" id="IPR002155">
    <property type="entry name" value="Thiolase"/>
</dbReference>
<dbReference type="AlphaFoldDB" id="A0A0F7QQ39"/>
<comment type="caution">
    <text evidence="11">The sequence shown here is derived from an EMBL/GenBank/DDBJ whole genome shotgun (WGS) entry which is preliminary data.</text>
</comment>
<evidence type="ECO:0000256" key="5">
    <source>
        <dbReference type="ARBA" id="ARBA00048527"/>
    </source>
</evidence>
<gene>
    <name evidence="11" type="ORF">CAZ10_04595</name>
    <name evidence="10" type="ORF">GUL26_15830</name>
</gene>
<dbReference type="Pfam" id="PF02803">
    <property type="entry name" value="Thiolase_C"/>
    <property type="match status" value="1"/>
</dbReference>
<feature type="active site" description="Proton acceptor" evidence="6">
    <location>
        <position position="334"/>
    </location>
</feature>
<keyword evidence="4 7" id="KW-0012">Acyltransferase</keyword>
<dbReference type="EMBL" id="NFFZ01000002">
    <property type="protein sequence ID" value="OTI65052.1"/>
    <property type="molecule type" value="Genomic_DNA"/>
</dbReference>
<proteinExistence type="inferred from homology"/>
<evidence type="ECO:0000313" key="11">
    <source>
        <dbReference type="EMBL" id="OTI65052.1"/>
    </source>
</evidence>
<accession>A0A0F7QQ39</accession>
<dbReference type="CDD" id="cd00751">
    <property type="entry name" value="thiolase"/>
    <property type="match status" value="1"/>
</dbReference>
<feature type="domain" description="Thiolase C-terminal" evidence="9">
    <location>
        <begin position="257"/>
        <end position="376"/>
    </location>
</feature>
<dbReference type="GO" id="GO:0006635">
    <property type="term" value="P:fatty acid beta-oxidation"/>
    <property type="evidence" value="ECO:0007669"/>
    <property type="project" value="TreeGrafter"/>
</dbReference>
<dbReference type="EMBL" id="WXZT01000011">
    <property type="protein sequence ID" value="MZZ13722.1"/>
    <property type="molecule type" value="Genomic_DNA"/>
</dbReference>
<dbReference type="NCBIfam" id="TIGR01930">
    <property type="entry name" value="AcCoA-C-Actrans"/>
    <property type="match status" value="1"/>
</dbReference>
<name>A0A0F7QQ39_PSEAI</name>
<dbReference type="InterPro" id="IPR016039">
    <property type="entry name" value="Thiolase-like"/>
</dbReference>
<reference evidence="10" key="2">
    <citation type="submission" date="2020-01" db="EMBL/GenBank/DDBJ databases">
        <title>Bacteria Cultured from War Wounds Associated with the Conflict in Eastern Ukraine.</title>
        <authorList>
            <person name="Snesrud E."/>
            <person name="Galac M.R."/>
            <person name="Mc Gann P."/>
            <person name="Valentine K."/>
            <person name="Viacheslav K."/>
        </authorList>
    </citation>
    <scope>NUCLEOTIDE SEQUENCE</scope>
    <source>
        <strain evidence="10">VNMU148</strain>
    </source>
</reference>
<dbReference type="PROSITE" id="PS00737">
    <property type="entry name" value="THIOLASE_2"/>
    <property type="match status" value="1"/>
</dbReference>
<protein>
    <submittedName>
        <fullName evidence="10">Acetyl-CoA C-acyltransferase</fullName>
        <ecNumber evidence="10">2.3.1.16</ecNumber>
    </submittedName>
    <submittedName>
        <fullName evidence="11">Acyl-CoA thiolase</fullName>
    </submittedName>
</protein>
<evidence type="ECO:0000256" key="1">
    <source>
        <dbReference type="ARBA" id="ARBA00005189"/>
    </source>
</evidence>
<dbReference type="GO" id="GO:0033812">
    <property type="term" value="F:3-oxoadipyl-CoA thiolase activity"/>
    <property type="evidence" value="ECO:0007669"/>
    <property type="project" value="UniProtKB-EC"/>
</dbReference>
<dbReference type="GO" id="GO:0010124">
    <property type="term" value="P:phenylacetate catabolic process"/>
    <property type="evidence" value="ECO:0007669"/>
    <property type="project" value="TreeGrafter"/>
</dbReference>
<dbReference type="SMR" id="A0A0F7QQ39"/>
<dbReference type="InterPro" id="IPR020613">
    <property type="entry name" value="Thiolase_CS"/>
</dbReference>
<dbReference type="PANTHER" id="PTHR43853">
    <property type="entry name" value="3-KETOACYL-COA THIOLASE, PEROXISOMAL"/>
    <property type="match status" value="1"/>
</dbReference>
<evidence type="ECO:0000256" key="6">
    <source>
        <dbReference type="PIRSR" id="PIRSR000429-1"/>
    </source>
</evidence>
<dbReference type="RefSeq" id="WP_003114002.1">
    <property type="nucleotide sequence ID" value="NZ_AP014839.1"/>
</dbReference>
<dbReference type="GO" id="GO:0005737">
    <property type="term" value="C:cytoplasm"/>
    <property type="evidence" value="ECO:0007669"/>
    <property type="project" value="UniProtKB-ARBA"/>
</dbReference>
<feature type="domain" description="Thiolase N-terminal" evidence="8">
    <location>
        <begin position="6"/>
        <end position="248"/>
    </location>
</feature>
<dbReference type="InterPro" id="IPR020615">
    <property type="entry name" value="Thiolase_acyl_enz_int_AS"/>
</dbReference>
<dbReference type="PIRSF" id="PIRSF000429">
    <property type="entry name" value="Ac-CoA_Ac_transf"/>
    <property type="match status" value="1"/>
</dbReference>
<evidence type="ECO:0000313" key="10">
    <source>
        <dbReference type="EMBL" id="MZZ13722.1"/>
    </source>
</evidence>
<dbReference type="Proteomes" id="UP000194857">
    <property type="component" value="Unassembled WGS sequence"/>
</dbReference>
<dbReference type="Gene3D" id="3.40.47.10">
    <property type="match status" value="1"/>
</dbReference>
<feature type="active site" description="Acyl-thioester intermediate" evidence="6">
    <location>
        <position position="92"/>
    </location>
</feature>
<dbReference type="InterPro" id="IPR050215">
    <property type="entry name" value="Thiolase-like_sf_Thiolase"/>
</dbReference>
<reference evidence="11 12" key="1">
    <citation type="submission" date="2017-05" db="EMBL/GenBank/DDBJ databases">
        <authorList>
            <person name="Song R."/>
            <person name="Chenine A.L."/>
            <person name="Ruprecht R.M."/>
        </authorList>
    </citation>
    <scope>NUCLEOTIDE SEQUENCE [LARGE SCALE GENOMIC DNA]</scope>
    <source>
        <strain evidence="11 12">S567_C10_BS</strain>
    </source>
</reference>
<dbReference type="InterPro" id="IPR020617">
    <property type="entry name" value="Thiolase_C"/>
</dbReference>
<evidence type="ECO:0000259" key="8">
    <source>
        <dbReference type="Pfam" id="PF00108"/>
    </source>
</evidence>
<dbReference type="InterPro" id="IPR020616">
    <property type="entry name" value="Thiolase_N"/>
</dbReference>